<gene>
    <name evidence="3" type="ORF">ACFO0N_16835</name>
</gene>
<dbReference type="RefSeq" id="WP_267621585.1">
    <property type="nucleotide sequence ID" value="NZ_JAODIW010000006.1"/>
</dbReference>
<accession>A0ABD5PFQ7</accession>
<feature type="coiled-coil region" evidence="1">
    <location>
        <begin position="131"/>
        <end position="182"/>
    </location>
</feature>
<evidence type="ECO:0000256" key="2">
    <source>
        <dbReference type="SAM" id="MobiDB-lite"/>
    </source>
</evidence>
<dbReference type="InterPro" id="IPR055542">
    <property type="entry name" value="DUF7118"/>
</dbReference>
<evidence type="ECO:0000313" key="4">
    <source>
        <dbReference type="Proteomes" id="UP001595921"/>
    </source>
</evidence>
<feature type="region of interest" description="Disordered" evidence="2">
    <location>
        <begin position="1"/>
        <end position="30"/>
    </location>
</feature>
<comment type="caution">
    <text evidence="3">The sequence shown here is derived from an EMBL/GenBank/DDBJ whole genome shotgun (WGS) entry which is preliminary data.</text>
</comment>
<dbReference type="AlphaFoldDB" id="A0ABD5PFQ7"/>
<name>A0ABD5PFQ7_9EURY</name>
<evidence type="ECO:0000313" key="3">
    <source>
        <dbReference type="EMBL" id="MFC4359611.1"/>
    </source>
</evidence>
<proteinExistence type="predicted"/>
<sequence length="398" mass="44603">MTDSVEGTARGDGSADGAGGDSAPPLGERSVDALLADLREARTAAADAEDAVESVGESRLESVADAHGSAVSLLDRYEDRAVGSGDFEAYLEFQNRFLGLVEELPEDLPKREAFEAASDRLDRRRLRERDFEAAREHVADAEEVADRLDERERAREREYEAERRVEDRLDAVEERIGELERLVRLGDADLDAPVERLREPVEAYNDAVKESFAAFRREASARELFAFVETTAAYPLVDYRQPPAELAEYVAERDAGTESVTDLLDYADYSTSKLDHYVDDAAALKRRVAVHRTYLERLDAEPLVVSWPPPSAGELRYRARELVAVVGRFADEETVAKARALRDLAERDDYGRLRTAAEARTTLTETERERLERGAVARELDRRREERARLAGALAESK</sequence>
<keyword evidence="1" id="KW-0175">Coiled coil</keyword>
<keyword evidence="4" id="KW-1185">Reference proteome</keyword>
<dbReference type="Pfam" id="PF23432">
    <property type="entry name" value="DUF7118"/>
    <property type="match status" value="1"/>
</dbReference>
<evidence type="ECO:0000256" key="1">
    <source>
        <dbReference type="SAM" id="Coils"/>
    </source>
</evidence>
<reference evidence="3 4" key="1">
    <citation type="journal article" date="2019" name="Int. J. Syst. Evol. Microbiol.">
        <title>The Global Catalogue of Microorganisms (GCM) 10K type strain sequencing project: providing services to taxonomists for standard genome sequencing and annotation.</title>
        <authorList>
            <consortium name="The Broad Institute Genomics Platform"/>
            <consortium name="The Broad Institute Genome Sequencing Center for Infectious Disease"/>
            <person name="Wu L."/>
            <person name="Ma J."/>
        </authorList>
    </citation>
    <scope>NUCLEOTIDE SEQUENCE [LARGE SCALE GENOMIC DNA]</scope>
    <source>
        <strain evidence="3 4">CGMCC 1.12553</strain>
    </source>
</reference>
<dbReference type="EMBL" id="JBHSDS010000008">
    <property type="protein sequence ID" value="MFC4359611.1"/>
    <property type="molecule type" value="Genomic_DNA"/>
</dbReference>
<organism evidence="3 4">
    <name type="scientific">Halobium salinum</name>
    <dbReference type="NCBI Taxonomy" id="1364940"/>
    <lineage>
        <taxon>Archaea</taxon>
        <taxon>Methanobacteriati</taxon>
        <taxon>Methanobacteriota</taxon>
        <taxon>Stenosarchaea group</taxon>
        <taxon>Halobacteria</taxon>
        <taxon>Halobacteriales</taxon>
        <taxon>Haloferacaceae</taxon>
        <taxon>Halobium</taxon>
    </lineage>
</organism>
<dbReference type="Proteomes" id="UP001595921">
    <property type="component" value="Unassembled WGS sequence"/>
</dbReference>
<protein>
    <submittedName>
        <fullName evidence="3">Uncharacterized protein</fullName>
    </submittedName>
</protein>